<dbReference type="GO" id="GO:0006808">
    <property type="term" value="P:regulation of nitrogen utilization"/>
    <property type="evidence" value="ECO:0007669"/>
    <property type="project" value="UniProtKB-UniRule"/>
</dbReference>
<dbReference type="SUPFAM" id="SSF81891">
    <property type="entry name" value="Poly A polymerase C-terminal region-like"/>
    <property type="match status" value="1"/>
</dbReference>
<comment type="caution">
    <text evidence="7">Lacks conserved residue(s) required for the propagation of feature annotation.</text>
</comment>
<evidence type="ECO:0000256" key="5">
    <source>
        <dbReference type="ARBA" id="ARBA00022842"/>
    </source>
</evidence>
<dbReference type="InterPro" id="IPR006674">
    <property type="entry name" value="HD_domain"/>
</dbReference>
<dbReference type="SUPFAM" id="SSF55021">
    <property type="entry name" value="ACT-like"/>
    <property type="match status" value="2"/>
</dbReference>
<dbReference type="Pfam" id="PF01966">
    <property type="entry name" value="HD"/>
    <property type="match status" value="1"/>
</dbReference>
<organism evidence="10 11">
    <name type="scientific">Erythrobacter longus</name>
    <dbReference type="NCBI Taxonomy" id="1044"/>
    <lineage>
        <taxon>Bacteria</taxon>
        <taxon>Pseudomonadati</taxon>
        <taxon>Pseudomonadota</taxon>
        <taxon>Alphaproteobacteria</taxon>
        <taxon>Sphingomonadales</taxon>
        <taxon>Erythrobacteraceae</taxon>
        <taxon>Erythrobacter/Porphyrobacter group</taxon>
        <taxon>Erythrobacter</taxon>
    </lineage>
</organism>
<dbReference type="InterPro" id="IPR045865">
    <property type="entry name" value="ACT-like_dom_sf"/>
</dbReference>
<dbReference type="NCBIfam" id="TIGR01693">
    <property type="entry name" value="UTase_glnD"/>
    <property type="match status" value="1"/>
</dbReference>
<feature type="domain" description="ACT" evidence="8">
    <location>
        <begin position="844"/>
        <end position="924"/>
    </location>
</feature>
<feature type="region of interest" description="Uridylyltransferase" evidence="7">
    <location>
        <begin position="1"/>
        <end position="378"/>
    </location>
</feature>
<dbReference type="NCBIfam" id="NF003467">
    <property type="entry name" value="PRK05092.1"/>
    <property type="match status" value="1"/>
</dbReference>
<dbReference type="EC" id="3.1.4.-" evidence="7"/>
<keyword evidence="3" id="KW-0677">Repeat</keyword>
<comment type="function">
    <text evidence="7">Modifies, by uridylylation and deuridylylation, the PII regulatory proteins (GlnB and homologs), in response to the nitrogen status of the cell that GlnD senses through the glutamine level. Under low glutamine levels, catalyzes the conversion of the PII proteins and UTP to PII-UMP and PPi, while under higher glutamine levels, GlnD hydrolyzes PII-UMP to PII and UMP (deuridylylation). Thus, controls uridylylation state and activity of the PII proteins, and plays an important role in the regulation of nitrogen metabolism.</text>
</comment>
<evidence type="ECO:0000313" key="11">
    <source>
        <dbReference type="Proteomes" id="UP000027647"/>
    </source>
</evidence>
<protein>
    <recommendedName>
        <fullName evidence="7">Bifunctional uridylyltransferase/uridylyl-removing enzyme</fullName>
        <shortName evidence="7">UTase/UR</shortName>
    </recommendedName>
    <alternativeName>
        <fullName evidence="7">Bifunctional [protein-PII] modification enzyme</fullName>
    </alternativeName>
    <alternativeName>
        <fullName evidence="7">Bifunctional nitrogen sensor protein</fullName>
    </alternativeName>
    <domain>
        <recommendedName>
            <fullName evidence="7">[Protein-PII] uridylyltransferase</fullName>
            <shortName evidence="7">PII uridylyltransferase</shortName>
            <shortName evidence="7">UTase</shortName>
            <ecNumber evidence="7">2.7.7.59</ecNumber>
        </recommendedName>
    </domain>
    <domain>
        <recommendedName>
            <fullName evidence="7">[Protein-PII]-UMP uridylyl-removing enzyme</fullName>
            <shortName evidence="7">UR</shortName>
            <ecNumber evidence="7">3.1.4.-</ecNumber>
        </recommendedName>
    </domain>
</protein>
<proteinExistence type="inferred from homology"/>
<feature type="domain" description="HD" evidence="9">
    <location>
        <begin position="494"/>
        <end position="616"/>
    </location>
</feature>
<evidence type="ECO:0000256" key="3">
    <source>
        <dbReference type="ARBA" id="ARBA00022737"/>
    </source>
</evidence>
<name>A0A074M603_ERYLO</name>
<dbReference type="SUPFAM" id="SSF81593">
    <property type="entry name" value="Nucleotidyltransferase substrate binding subunit/domain"/>
    <property type="match status" value="1"/>
</dbReference>
<accession>A0A074M603</accession>
<dbReference type="PANTHER" id="PTHR47320">
    <property type="entry name" value="BIFUNCTIONAL URIDYLYLTRANSFERASE/URIDYLYL-REMOVING ENZYME"/>
    <property type="match status" value="1"/>
</dbReference>
<comment type="activity regulation">
    <text evidence="7">Uridylyltransferase (UTase) activity is inhibited by glutamine, while glutamine activates uridylyl-removing (UR) activity.</text>
</comment>
<dbReference type="SMART" id="SM00471">
    <property type="entry name" value="HDc"/>
    <property type="match status" value="1"/>
</dbReference>
<dbReference type="STRING" id="1044.EH31_15215"/>
<dbReference type="PIRSF" id="PIRSF006288">
    <property type="entry name" value="PII_uridyltransf"/>
    <property type="match status" value="1"/>
</dbReference>
<dbReference type="OrthoDB" id="9758038at2"/>
<dbReference type="Gene3D" id="1.10.3090.10">
    <property type="entry name" value="cca-adding enzyme, domain 2"/>
    <property type="match status" value="1"/>
</dbReference>
<keyword evidence="5 7" id="KW-0460">Magnesium</keyword>
<evidence type="ECO:0000259" key="9">
    <source>
        <dbReference type="PROSITE" id="PS51831"/>
    </source>
</evidence>
<evidence type="ECO:0000256" key="6">
    <source>
        <dbReference type="ARBA" id="ARBA00023268"/>
    </source>
</evidence>
<evidence type="ECO:0000313" key="10">
    <source>
        <dbReference type="EMBL" id="KEO88784.1"/>
    </source>
</evidence>
<dbReference type="EMBL" id="JMIW01000007">
    <property type="protein sequence ID" value="KEO88784.1"/>
    <property type="molecule type" value="Genomic_DNA"/>
</dbReference>
<gene>
    <name evidence="7" type="primary">glnD</name>
    <name evidence="10" type="ORF">EH31_15215</name>
</gene>
<comment type="catalytic activity">
    <reaction evidence="7">
        <text>[protein-PII]-uridylyl-L-tyrosine + H2O = [protein-PII]-L-tyrosine + UMP + H(+)</text>
        <dbReference type="Rhea" id="RHEA:48600"/>
        <dbReference type="Rhea" id="RHEA-COMP:12147"/>
        <dbReference type="Rhea" id="RHEA-COMP:12148"/>
        <dbReference type="ChEBI" id="CHEBI:15377"/>
        <dbReference type="ChEBI" id="CHEBI:15378"/>
        <dbReference type="ChEBI" id="CHEBI:46858"/>
        <dbReference type="ChEBI" id="CHEBI:57865"/>
        <dbReference type="ChEBI" id="CHEBI:90602"/>
    </reaction>
</comment>
<evidence type="ECO:0000256" key="7">
    <source>
        <dbReference type="HAMAP-Rule" id="MF_00277"/>
    </source>
</evidence>
<sequence length="924" mass="104009">MTYWAQSSRRVPRQRAIFDRRAISAAVDGLVDEFADSARPHVLAELKRALEAGHAELEQRLKDKPSAGHEITLGYAFLTDQLVRVIYDYVVTHVFPVANRSTAERLSVLAVGGYGRAEMAPQSDIDIAFITPMKRSPWCEQVIEAMLYMLWDLGLKVGQSSRTISDTMRMAKEDLTIRTALLEARLIWGDQELYEELRQRFWSEVVHGQERQFHSAKLEERNARHKRMGDSRYVVEPNVKDGKGGLRDLQTLYWIGKFMHRVESANDLVDVGLFTKSEYRSFRRAEGFLLAVRCHMHSITRRAEDRLTFDLQREVAKAMNFADRPGKSAVERFMQYYFLQAKRVGHLTGVFLSQLDAKLAKKRVASGFFAGWSSKPRMHKGYSIEGGKIKAPSNAWFAEDPVRLIEIFKIAEEQGVEVHPETMRQANRDAKLIDRAIKSDPHANALFLDVLCGRKDPESALRWMNEAGVFGRFVPDFGRVNAQMQFDMYHHYTVDEHTIRAIGLLSQIERGLLEGDHPRATKQIHKVSSRRALYVAVLLHDIGKGRGGDHSVIGAEIAYKLCPRFGLDQKETDLVAWLILHHLLMSSTAQKRDLTDPKTIEDFVAEVKSVERLRNLAILTCVDIRAVGPGTWNSWKGQLIGELYDAAQERLRLGHKRSGREHRVADRKAAVSELLGDKAYLAAEVGDLLADAYWIAEPEDIIAKNLIQYEEARRLKEQLSIHCEVDEERGATLVSVIAGDHPGLFYRIAGGIHLAGANIIDARIHTAANGYAIDNFLVQDLNNGPFGEDAQIARLKKGIHDALFARVELVPKLAARPLPHSRAKAFAVAPTVNFDNKASNHFTVIEVTARDRPALLNRLAHGLFTCNLIVQSAHITAYGESAADTFYVTDLTGSKVTSPQRLAEIEAVLLQASSDERQLELEKV</sequence>
<dbReference type="Gene3D" id="3.30.460.10">
    <property type="entry name" value="Beta Polymerase, domain 2"/>
    <property type="match status" value="1"/>
</dbReference>
<reference evidence="10 11" key="1">
    <citation type="submission" date="2014-04" db="EMBL/GenBank/DDBJ databases">
        <title>A comprehensive comparison of genomes of Erythrobacter spp. strains.</title>
        <authorList>
            <person name="Zheng Q."/>
        </authorList>
    </citation>
    <scope>NUCLEOTIDE SEQUENCE [LARGE SCALE GENOMIC DNA]</scope>
    <source>
        <strain evidence="10 11">DSM 6997</strain>
    </source>
</reference>
<dbReference type="EC" id="2.7.7.59" evidence="7"/>
<dbReference type="PROSITE" id="PS51831">
    <property type="entry name" value="HD"/>
    <property type="match status" value="1"/>
</dbReference>
<dbReference type="CDD" id="cd05401">
    <property type="entry name" value="NT_GlnE_GlnD_like"/>
    <property type="match status" value="1"/>
</dbReference>
<keyword evidence="6 7" id="KW-0511">Multifunctional enzyme</keyword>
<dbReference type="CDD" id="cd04900">
    <property type="entry name" value="ACT_UUR-like_1"/>
    <property type="match status" value="1"/>
</dbReference>
<keyword evidence="1 7" id="KW-0808">Transferase</keyword>
<dbReference type="InterPro" id="IPR013546">
    <property type="entry name" value="PII_UdlTrfase/GS_AdlTrfase"/>
</dbReference>
<dbReference type="InterPro" id="IPR043519">
    <property type="entry name" value="NT_sf"/>
</dbReference>
<comment type="cofactor">
    <cofactor evidence="7">
        <name>Mg(2+)</name>
        <dbReference type="ChEBI" id="CHEBI:18420"/>
    </cofactor>
</comment>
<dbReference type="SUPFAM" id="SSF81301">
    <property type="entry name" value="Nucleotidyltransferase"/>
    <property type="match status" value="1"/>
</dbReference>
<dbReference type="InterPro" id="IPR003607">
    <property type="entry name" value="HD/PDEase_dom"/>
</dbReference>
<evidence type="ECO:0000256" key="2">
    <source>
        <dbReference type="ARBA" id="ARBA00022695"/>
    </source>
</evidence>
<evidence type="ECO:0000256" key="4">
    <source>
        <dbReference type="ARBA" id="ARBA00022801"/>
    </source>
</evidence>
<dbReference type="InterPro" id="IPR002912">
    <property type="entry name" value="ACT_dom"/>
</dbReference>
<dbReference type="eggNOG" id="COG2844">
    <property type="taxonomic scope" value="Bacteria"/>
</dbReference>
<dbReference type="GO" id="GO:0008081">
    <property type="term" value="F:phosphoric diester hydrolase activity"/>
    <property type="evidence" value="ECO:0007669"/>
    <property type="project" value="UniProtKB-UniRule"/>
</dbReference>
<comment type="similarity">
    <text evidence="7">Belongs to the GlnD family.</text>
</comment>
<keyword evidence="2 7" id="KW-0548">Nucleotidyltransferase</keyword>
<dbReference type="InterPro" id="IPR010043">
    <property type="entry name" value="UTase/UR"/>
</dbReference>
<evidence type="ECO:0000259" key="8">
    <source>
        <dbReference type="PROSITE" id="PS51671"/>
    </source>
</evidence>
<dbReference type="RefSeq" id="WP_034961570.1">
    <property type="nucleotide sequence ID" value="NZ_JMIW01000007.1"/>
</dbReference>
<dbReference type="PANTHER" id="PTHR47320:SF1">
    <property type="entry name" value="BIFUNCTIONAL URIDYLYLTRANSFERASE_URIDYLYL-REMOVING ENZYME"/>
    <property type="match status" value="1"/>
</dbReference>
<keyword evidence="11" id="KW-1185">Reference proteome</keyword>
<comment type="catalytic activity">
    <reaction evidence="7">
        <text>[protein-PII]-L-tyrosine + UTP = [protein-PII]-uridylyl-L-tyrosine + diphosphate</text>
        <dbReference type="Rhea" id="RHEA:13673"/>
        <dbReference type="Rhea" id="RHEA-COMP:12147"/>
        <dbReference type="Rhea" id="RHEA-COMP:12148"/>
        <dbReference type="ChEBI" id="CHEBI:33019"/>
        <dbReference type="ChEBI" id="CHEBI:46398"/>
        <dbReference type="ChEBI" id="CHEBI:46858"/>
        <dbReference type="ChEBI" id="CHEBI:90602"/>
        <dbReference type="EC" id="2.7.7.59"/>
    </reaction>
</comment>
<dbReference type="HAMAP" id="MF_00277">
    <property type="entry name" value="PII_uridylyl_transf"/>
    <property type="match status" value="1"/>
</dbReference>
<dbReference type="CDD" id="cd04899">
    <property type="entry name" value="ACT_ACR-UUR-like_2"/>
    <property type="match status" value="1"/>
</dbReference>
<dbReference type="PROSITE" id="PS51671">
    <property type="entry name" value="ACT"/>
    <property type="match status" value="2"/>
</dbReference>
<comment type="domain">
    <text evidence="7">Has four distinct domains: an N-terminal nucleotidyltransferase (NT) domain responsible for UTase activity, a central HD domain that encodes UR activity, and two C-terminal ACT domains that seem to have a role in glutamine sensing.</text>
</comment>
<dbReference type="Proteomes" id="UP000027647">
    <property type="component" value="Unassembled WGS sequence"/>
</dbReference>
<dbReference type="Pfam" id="PF08335">
    <property type="entry name" value="GlnD_UR_UTase"/>
    <property type="match status" value="1"/>
</dbReference>
<dbReference type="CDD" id="cd00077">
    <property type="entry name" value="HDc"/>
    <property type="match status" value="1"/>
</dbReference>
<dbReference type="AlphaFoldDB" id="A0A074M603"/>
<keyword evidence="4 7" id="KW-0378">Hydrolase</keyword>
<comment type="caution">
    <text evidence="10">The sequence shown here is derived from an EMBL/GenBank/DDBJ whole genome shotgun (WGS) entry which is preliminary data.</text>
</comment>
<evidence type="ECO:0000256" key="1">
    <source>
        <dbReference type="ARBA" id="ARBA00022679"/>
    </source>
</evidence>
<dbReference type="GO" id="GO:0008773">
    <property type="term" value="F:[protein-PII] uridylyltransferase activity"/>
    <property type="evidence" value="ECO:0007669"/>
    <property type="project" value="UniProtKB-UniRule"/>
</dbReference>
<feature type="domain" description="ACT" evidence="8">
    <location>
        <begin position="733"/>
        <end position="812"/>
    </location>
</feature>